<protein>
    <recommendedName>
        <fullName evidence="3">DUF2283 domain-containing protein</fullName>
    </recommendedName>
</protein>
<dbReference type="RefSeq" id="WP_048462376.1">
    <property type="nucleotide sequence ID" value="NZ_JBNTQU010000019.1"/>
</dbReference>
<dbReference type="Pfam" id="PF10049">
    <property type="entry name" value="DUF2283"/>
    <property type="match status" value="1"/>
</dbReference>
<accession>A0A0J6VLY6</accession>
<evidence type="ECO:0000313" key="2">
    <source>
        <dbReference type="Proteomes" id="UP000035929"/>
    </source>
</evidence>
<organism evidence="1 2">
    <name type="scientific">Methylobacterium aquaticum</name>
    <dbReference type="NCBI Taxonomy" id="270351"/>
    <lineage>
        <taxon>Bacteria</taxon>
        <taxon>Pseudomonadati</taxon>
        <taxon>Pseudomonadota</taxon>
        <taxon>Alphaproteobacteria</taxon>
        <taxon>Hyphomicrobiales</taxon>
        <taxon>Methylobacteriaceae</taxon>
        <taxon>Methylobacterium</taxon>
    </lineage>
</organism>
<dbReference type="EMBL" id="LABX01000024">
    <property type="protein sequence ID" value="KMO40176.1"/>
    <property type="molecule type" value="Genomic_DNA"/>
</dbReference>
<name>A0A0J6VLY6_9HYPH</name>
<dbReference type="PATRIC" id="fig|270351.6.peg.3541"/>
<comment type="caution">
    <text evidence="1">The sequence shown here is derived from an EMBL/GenBank/DDBJ whole genome shotgun (WGS) entry which is preliminary data.</text>
</comment>
<sequence>MSETSTPSHAVTGRYDTETDILSVRFTDAEVVESREIRPGLVVAYDAAGGIAGIEILDASSERLASDHDLRRLVVAA</sequence>
<dbReference type="AlphaFoldDB" id="A0A0J6VLY6"/>
<dbReference type="Proteomes" id="UP000035929">
    <property type="component" value="Unassembled WGS sequence"/>
</dbReference>
<proteinExistence type="predicted"/>
<dbReference type="InterPro" id="IPR019270">
    <property type="entry name" value="DUF2283"/>
</dbReference>
<reference evidence="1 2" key="1">
    <citation type="submission" date="2015-03" db="EMBL/GenBank/DDBJ databases">
        <title>Genome sequencing of Methylobacterium aquaticum DSM16371 type strain.</title>
        <authorList>
            <person name="Chaudhry V."/>
            <person name="Patil P.B."/>
        </authorList>
    </citation>
    <scope>NUCLEOTIDE SEQUENCE [LARGE SCALE GENOMIC DNA]</scope>
    <source>
        <strain evidence="1 2">DSM 16371</strain>
    </source>
</reference>
<evidence type="ECO:0000313" key="1">
    <source>
        <dbReference type="EMBL" id="KMO40176.1"/>
    </source>
</evidence>
<evidence type="ECO:0008006" key="3">
    <source>
        <dbReference type="Google" id="ProtNLM"/>
    </source>
</evidence>
<gene>
    <name evidence="1" type="ORF">VP06_03095</name>
</gene>